<dbReference type="AlphaFoldDB" id="A0AAD8RYT9"/>
<name>A0AAD8RYT9_LOLMU</name>
<dbReference type="SUPFAM" id="SSF81383">
    <property type="entry name" value="F-box domain"/>
    <property type="match status" value="1"/>
</dbReference>
<keyword evidence="4" id="KW-1185">Reference proteome</keyword>
<reference evidence="3" key="1">
    <citation type="submission" date="2023-07" db="EMBL/GenBank/DDBJ databases">
        <title>A chromosome-level genome assembly of Lolium multiflorum.</title>
        <authorList>
            <person name="Chen Y."/>
            <person name="Copetti D."/>
            <person name="Kolliker R."/>
            <person name="Studer B."/>
        </authorList>
    </citation>
    <scope>NUCLEOTIDE SEQUENCE</scope>
    <source>
        <strain evidence="3">02402/16</strain>
        <tissue evidence="3">Leaf</tissue>
    </source>
</reference>
<dbReference type="Gene3D" id="1.20.1280.50">
    <property type="match status" value="1"/>
</dbReference>
<dbReference type="PANTHER" id="PTHR32133:SF386">
    <property type="entry name" value="F-BOX DOMAIN-CONTAINING PROTEIN"/>
    <property type="match status" value="1"/>
</dbReference>
<comment type="caution">
    <text evidence="3">The sequence shown here is derived from an EMBL/GenBank/DDBJ whole genome shotgun (WGS) entry which is preliminary data.</text>
</comment>
<dbReference type="Pfam" id="PF00646">
    <property type="entry name" value="F-box"/>
    <property type="match status" value="1"/>
</dbReference>
<sequence>MPPPPPTLPDELLEEIFLRLPPNEPACLVRASLASKLWLSLLSGTSFNSRYRQFHDAPPMLGFVYSRPPFSGSVVPSFVPTTKFGAHSNPDRTSDVLDCRHGRVLLLDTGVAPMELVVWDPMTGRHARRELCVSEGYRYNGYVATVLCAVAGCDHRACHEGPFRIALLRVDMSHGGCVASACVSSAEVGEWSDKCSRVDLETQYAVIEPRPPVLVDGALYFMLWYNWDILKILKYDLDSNCLSLLDASMVGVSTHSAAILTAMEDGSLGFAHQEGLTLNLWSGTIGSDGAATWTQRRVINLKDVLPIQNPKQTLRLIGLVEGSDILFVIMDLGIYEINLKSLRCKKIWKRERLCAFIPYMSFYDPRERIRPSDAAY</sequence>
<feature type="domain" description="F-box" evidence="1">
    <location>
        <begin position="8"/>
        <end position="47"/>
    </location>
</feature>
<organism evidence="3 4">
    <name type="scientific">Lolium multiflorum</name>
    <name type="common">Italian ryegrass</name>
    <name type="synonym">Lolium perenne subsp. multiflorum</name>
    <dbReference type="NCBI Taxonomy" id="4521"/>
    <lineage>
        <taxon>Eukaryota</taxon>
        <taxon>Viridiplantae</taxon>
        <taxon>Streptophyta</taxon>
        <taxon>Embryophyta</taxon>
        <taxon>Tracheophyta</taxon>
        <taxon>Spermatophyta</taxon>
        <taxon>Magnoliopsida</taxon>
        <taxon>Liliopsida</taxon>
        <taxon>Poales</taxon>
        <taxon>Poaceae</taxon>
        <taxon>BOP clade</taxon>
        <taxon>Pooideae</taxon>
        <taxon>Poodae</taxon>
        <taxon>Poeae</taxon>
        <taxon>Poeae Chloroplast Group 2 (Poeae type)</taxon>
        <taxon>Loliodinae</taxon>
        <taxon>Loliinae</taxon>
        <taxon>Lolium</taxon>
    </lineage>
</organism>
<evidence type="ECO:0000313" key="3">
    <source>
        <dbReference type="EMBL" id="KAK1642084.1"/>
    </source>
</evidence>
<evidence type="ECO:0000313" key="4">
    <source>
        <dbReference type="Proteomes" id="UP001231189"/>
    </source>
</evidence>
<evidence type="ECO:0000259" key="2">
    <source>
        <dbReference type="Pfam" id="PF23635"/>
    </source>
</evidence>
<dbReference type="EMBL" id="JAUUTY010000004">
    <property type="protein sequence ID" value="KAK1642084.1"/>
    <property type="molecule type" value="Genomic_DNA"/>
</dbReference>
<proteinExistence type="predicted"/>
<dbReference type="InterPro" id="IPR036047">
    <property type="entry name" value="F-box-like_dom_sf"/>
</dbReference>
<evidence type="ECO:0008006" key="5">
    <source>
        <dbReference type="Google" id="ProtNLM"/>
    </source>
</evidence>
<feature type="domain" description="F-box protein AT5G49610-like beta-propeller" evidence="2">
    <location>
        <begin position="96"/>
        <end position="365"/>
    </location>
</feature>
<gene>
    <name evidence="3" type="ORF">QYE76_059889</name>
</gene>
<accession>A0AAD8RYT9</accession>
<dbReference type="InterPro" id="IPR056594">
    <property type="entry name" value="AT5G49610-like_b-prop"/>
</dbReference>
<protein>
    <recommendedName>
        <fullName evidence="5">F-box domain-containing protein</fullName>
    </recommendedName>
</protein>
<evidence type="ECO:0000259" key="1">
    <source>
        <dbReference type="Pfam" id="PF00646"/>
    </source>
</evidence>
<dbReference type="Proteomes" id="UP001231189">
    <property type="component" value="Unassembled WGS sequence"/>
</dbReference>
<dbReference type="Pfam" id="PF23635">
    <property type="entry name" value="Beta-prop_AT5G49610-like"/>
    <property type="match status" value="1"/>
</dbReference>
<dbReference type="PANTHER" id="PTHR32133">
    <property type="entry name" value="OS07G0120400 PROTEIN"/>
    <property type="match status" value="1"/>
</dbReference>
<dbReference type="InterPro" id="IPR001810">
    <property type="entry name" value="F-box_dom"/>
</dbReference>